<sequence>MMKGETGRPPETGALPLVLLPGLLCDAALWAHQTRHLADVAPAIQVADLTGAESVADLARGVLAVAPERFALAGLSMGGYVAFEMLRQAPERVAKLCLVDTTARPDTDEQKERRQALIKLARTGRFKGVTPRLLPMLVHPDRLADADMTGPIMAMAERTGRDAFCRQQTAILTRPDSRPDLPGIRCPTLVIVGREDALTGPEKAQEMADGIPGGRLAIVERCGHLAPVEQPEATTALMRLWLTRF</sequence>
<gene>
    <name evidence="2" type="ORF">ACFQPS_03530</name>
</gene>
<organism evidence="2 3">
    <name type="scientific">Rhodocista pekingensis</name>
    <dbReference type="NCBI Taxonomy" id="201185"/>
    <lineage>
        <taxon>Bacteria</taxon>
        <taxon>Pseudomonadati</taxon>
        <taxon>Pseudomonadota</taxon>
        <taxon>Alphaproteobacteria</taxon>
        <taxon>Rhodospirillales</taxon>
        <taxon>Azospirillaceae</taxon>
        <taxon>Rhodocista</taxon>
    </lineage>
</organism>
<dbReference type="InterPro" id="IPR000073">
    <property type="entry name" value="AB_hydrolase_1"/>
</dbReference>
<keyword evidence="2" id="KW-0378">Hydrolase</keyword>
<dbReference type="GO" id="GO:0016787">
    <property type="term" value="F:hydrolase activity"/>
    <property type="evidence" value="ECO:0007669"/>
    <property type="project" value="UniProtKB-KW"/>
</dbReference>
<dbReference type="Gene3D" id="3.40.50.1820">
    <property type="entry name" value="alpha/beta hydrolase"/>
    <property type="match status" value="1"/>
</dbReference>
<dbReference type="EMBL" id="JBHTCM010000004">
    <property type="protein sequence ID" value="MFC7332219.1"/>
    <property type="molecule type" value="Genomic_DNA"/>
</dbReference>
<dbReference type="PANTHER" id="PTHR43798:SF29">
    <property type="entry name" value="AB HYDROLASE-1 DOMAIN-CONTAINING PROTEIN"/>
    <property type="match status" value="1"/>
</dbReference>
<dbReference type="InterPro" id="IPR050266">
    <property type="entry name" value="AB_hydrolase_sf"/>
</dbReference>
<comment type="caution">
    <text evidence="2">The sequence shown here is derived from an EMBL/GenBank/DDBJ whole genome shotgun (WGS) entry which is preliminary data.</text>
</comment>
<evidence type="ECO:0000313" key="2">
    <source>
        <dbReference type="EMBL" id="MFC7332219.1"/>
    </source>
</evidence>
<evidence type="ECO:0000313" key="3">
    <source>
        <dbReference type="Proteomes" id="UP001596456"/>
    </source>
</evidence>
<evidence type="ECO:0000259" key="1">
    <source>
        <dbReference type="Pfam" id="PF12697"/>
    </source>
</evidence>
<accession>A0ABW2KQE9</accession>
<feature type="domain" description="AB hydrolase-1" evidence="1">
    <location>
        <begin position="47"/>
        <end position="235"/>
    </location>
</feature>
<dbReference type="SUPFAM" id="SSF53474">
    <property type="entry name" value="alpha/beta-Hydrolases"/>
    <property type="match status" value="1"/>
</dbReference>
<dbReference type="RefSeq" id="WP_377356480.1">
    <property type="nucleotide sequence ID" value="NZ_JBHTCM010000004.1"/>
</dbReference>
<dbReference type="PRINTS" id="PR00111">
    <property type="entry name" value="ABHYDROLASE"/>
</dbReference>
<keyword evidence="3" id="KW-1185">Reference proteome</keyword>
<protein>
    <submittedName>
        <fullName evidence="2">Alpha/beta fold hydrolase</fullName>
    </submittedName>
</protein>
<name>A0ABW2KQE9_9PROT</name>
<dbReference type="PANTHER" id="PTHR43798">
    <property type="entry name" value="MONOACYLGLYCEROL LIPASE"/>
    <property type="match status" value="1"/>
</dbReference>
<dbReference type="InterPro" id="IPR029058">
    <property type="entry name" value="AB_hydrolase_fold"/>
</dbReference>
<dbReference type="Proteomes" id="UP001596456">
    <property type="component" value="Unassembled WGS sequence"/>
</dbReference>
<reference evidence="3" key="1">
    <citation type="journal article" date="2019" name="Int. J. Syst. Evol. Microbiol.">
        <title>The Global Catalogue of Microorganisms (GCM) 10K type strain sequencing project: providing services to taxonomists for standard genome sequencing and annotation.</title>
        <authorList>
            <consortium name="The Broad Institute Genomics Platform"/>
            <consortium name="The Broad Institute Genome Sequencing Center for Infectious Disease"/>
            <person name="Wu L."/>
            <person name="Ma J."/>
        </authorList>
    </citation>
    <scope>NUCLEOTIDE SEQUENCE [LARGE SCALE GENOMIC DNA]</scope>
    <source>
        <strain evidence="3">CGMCC 1.16275</strain>
    </source>
</reference>
<dbReference type="Pfam" id="PF12697">
    <property type="entry name" value="Abhydrolase_6"/>
    <property type="match status" value="1"/>
</dbReference>
<proteinExistence type="predicted"/>